<dbReference type="InterPro" id="IPR034333">
    <property type="entry name" value="GST_Zeta_N"/>
</dbReference>
<dbReference type="PROSITE" id="PS50404">
    <property type="entry name" value="GST_NTER"/>
    <property type="match status" value="1"/>
</dbReference>
<dbReference type="InterPro" id="IPR010987">
    <property type="entry name" value="Glutathione-S-Trfase_C-like"/>
</dbReference>
<comment type="caution">
    <text evidence="4">The sequence shown here is derived from an EMBL/GenBank/DDBJ whole genome shotgun (WGS) entry which is preliminary data.</text>
</comment>
<dbReference type="InterPro" id="IPR004046">
    <property type="entry name" value="GST_C"/>
</dbReference>
<proteinExistence type="inferred from homology"/>
<accession>A0A397T4M5</accession>
<dbReference type="PROSITE" id="PS50405">
    <property type="entry name" value="GST_CTER"/>
    <property type="match status" value="1"/>
</dbReference>
<dbReference type="AlphaFoldDB" id="A0A397T4M5"/>
<dbReference type="OrthoDB" id="202840at2759"/>
<dbReference type="NCBIfam" id="TIGR01262">
    <property type="entry name" value="maiA"/>
    <property type="match status" value="1"/>
</dbReference>
<dbReference type="STRING" id="658196.A0A397T4M5"/>
<dbReference type="GO" id="GO:0016034">
    <property type="term" value="F:maleylacetoacetate isomerase activity"/>
    <property type="evidence" value="ECO:0007669"/>
    <property type="project" value="TreeGrafter"/>
</dbReference>
<keyword evidence="5" id="KW-1185">Reference proteome</keyword>
<dbReference type="SFLD" id="SFLDS00019">
    <property type="entry name" value="Glutathione_Transferase_(cytos"/>
    <property type="match status" value="1"/>
</dbReference>
<dbReference type="PANTHER" id="PTHR42673:SF4">
    <property type="entry name" value="MALEYLACETOACETATE ISOMERASE"/>
    <property type="match status" value="1"/>
</dbReference>
<dbReference type="Gene3D" id="3.40.30.10">
    <property type="entry name" value="Glutaredoxin"/>
    <property type="match status" value="1"/>
</dbReference>
<dbReference type="InterPro" id="IPR004045">
    <property type="entry name" value="Glutathione_S-Trfase_N"/>
</dbReference>
<dbReference type="InterPro" id="IPR034330">
    <property type="entry name" value="GST_Zeta_C"/>
</dbReference>
<dbReference type="PANTHER" id="PTHR42673">
    <property type="entry name" value="MALEYLACETOACETATE ISOMERASE"/>
    <property type="match status" value="1"/>
</dbReference>
<dbReference type="Gene3D" id="1.20.1050.10">
    <property type="match status" value="1"/>
</dbReference>
<evidence type="ECO:0000313" key="4">
    <source>
        <dbReference type="EMBL" id="RIA93238.1"/>
    </source>
</evidence>
<organism evidence="4 5">
    <name type="scientific">Glomus cerebriforme</name>
    <dbReference type="NCBI Taxonomy" id="658196"/>
    <lineage>
        <taxon>Eukaryota</taxon>
        <taxon>Fungi</taxon>
        <taxon>Fungi incertae sedis</taxon>
        <taxon>Mucoromycota</taxon>
        <taxon>Glomeromycotina</taxon>
        <taxon>Glomeromycetes</taxon>
        <taxon>Glomerales</taxon>
        <taxon>Glomeraceae</taxon>
        <taxon>Glomus</taxon>
    </lineage>
</organism>
<gene>
    <name evidence="4" type="ORF">C1645_762888</name>
</gene>
<dbReference type="CDD" id="cd03191">
    <property type="entry name" value="GST_C_Zeta"/>
    <property type="match status" value="1"/>
</dbReference>
<dbReference type="InterPro" id="IPR036249">
    <property type="entry name" value="Thioredoxin-like_sf"/>
</dbReference>
<keyword evidence="4" id="KW-0413">Isomerase</keyword>
<dbReference type="GO" id="GO:0006559">
    <property type="term" value="P:L-phenylalanine catabolic process"/>
    <property type="evidence" value="ECO:0007669"/>
    <property type="project" value="TreeGrafter"/>
</dbReference>
<evidence type="ECO:0000313" key="5">
    <source>
        <dbReference type="Proteomes" id="UP000265703"/>
    </source>
</evidence>
<dbReference type="GO" id="GO:0006749">
    <property type="term" value="P:glutathione metabolic process"/>
    <property type="evidence" value="ECO:0007669"/>
    <property type="project" value="TreeGrafter"/>
</dbReference>
<dbReference type="InterPro" id="IPR005955">
    <property type="entry name" value="GST_Zeta"/>
</dbReference>
<dbReference type="InterPro" id="IPR036282">
    <property type="entry name" value="Glutathione-S-Trfase_C_sf"/>
</dbReference>
<dbReference type="Pfam" id="PF00043">
    <property type="entry name" value="GST_C"/>
    <property type="match status" value="1"/>
</dbReference>
<dbReference type="FunFam" id="1.20.1050.10:FF:000010">
    <property type="entry name" value="Maleylacetoacetate isomerase isoform 1"/>
    <property type="match status" value="1"/>
</dbReference>
<comment type="similarity">
    <text evidence="1">Belongs to the GST superfamily. Zeta family.</text>
</comment>
<name>A0A397T4M5_9GLOM</name>
<evidence type="ECO:0000259" key="3">
    <source>
        <dbReference type="PROSITE" id="PS50405"/>
    </source>
</evidence>
<dbReference type="SUPFAM" id="SSF47616">
    <property type="entry name" value="GST C-terminal domain-like"/>
    <property type="match status" value="1"/>
</dbReference>
<evidence type="ECO:0000256" key="1">
    <source>
        <dbReference type="ARBA" id="ARBA00010007"/>
    </source>
</evidence>
<protein>
    <submittedName>
        <fullName evidence="4">Maleylacetoacetate isomerase-like protein</fullName>
    </submittedName>
</protein>
<feature type="domain" description="GST N-terminal" evidence="2">
    <location>
        <begin position="2"/>
        <end position="83"/>
    </location>
</feature>
<dbReference type="Pfam" id="PF13417">
    <property type="entry name" value="GST_N_3"/>
    <property type="match status" value="1"/>
</dbReference>
<dbReference type="GO" id="GO:0004364">
    <property type="term" value="F:glutathione transferase activity"/>
    <property type="evidence" value="ECO:0007669"/>
    <property type="project" value="TreeGrafter"/>
</dbReference>
<dbReference type="InterPro" id="IPR040079">
    <property type="entry name" value="Glutathione_S-Trfase"/>
</dbReference>
<dbReference type="SUPFAM" id="SSF52833">
    <property type="entry name" value="Thioredoxin-like"/>
    <property type="match status" value="1"/>
</dbReference>
<dbReference type="CDD" id="cd03042">
    <property type="entry name" value="GST_N_Zeta"/>
    <property type="match status" value="1"/>
</dbReference>
<evidence type="ECO:0000259" key="2">
    <source>
        <dbReference type="PROSITE" id="PS50404"/>
    </source>
</evidence>
<reference evidence="4 5" key="1">
    <citation type="submission" date="2018-06" db="EMBL/GenBank/DDBJ databases">
        <title>Comparative genomics reveals the genomic features of Rhizophagus irregularis, R. cerebriforme, R. diaphanum and Gigaspora rosea, and their symbiotic lifestyle signature.</title>
        <authorList>
            <person name="Morin E."/>
            <person name="San Clemente H."/>
            <person name="Chen E.C.H."/>
            <person name="De La Providencia I."/>
            <person name="Hainaut M."/>
            <person name="Kuo A."/>
            <person name="Kohler A."/>
            <person name="Murat C."/>
            <person name="Tang N."/>
            <person name="Roy S."/>
            <person name="Loubradou J."/>
            <person name="Henrissat B."/>
            <person name="Grigoriev I.V."/>
            <person name="Corradi N."/>
            <person name="Roux C."/>
            <person name="Martin F.M."/>
        </authorList>
    </citation>
    <scope>NUCLEOTIDE SEQUENCE [LARGE SCALE GENOMIC DNA]</scope>
    <source>
        <strain evidence="4 5">DAOM 227022</strain>
    </source>
</reference>
<sequence length="213" mass="24667">METPTLYAYYRSSCSWRVRTTLNWKRIDYETIPISLIKDEQKTPEYSSLNPLQVVPTLKIDGVSLTQSIAILEYLEETRPEKPLLPRDPIKRALVRSLVQAIASDTQPVTNLRVVKYAGEERRDEWLNYWMTYAFQRIEVQLATTAGDYCVGNEVTLADVCLVPQVYNANRVNVDMSKFPTIQRINNKCLELDAFKKAHPHRQIDCPDELKEN</sequence>
<dbReference type="EMBL" id="QKYT01000108">
    <property type="protein sequence ID" value="RIA93238.1"/>
    <property type="molecule type" value="Genomic_DNA"/>
</dbReference>
<dbReference type="GO" id="GO:0005739">
    <property type="term" value="C:mitochondrion"/>
    <property type="evidence" value="ECO:0007669"/>
    <property type="project" value="TreeGrafter"/>
</dbReference>
<dbReference type="SFLD" id="SFLDG00358">
    <property type="entry name" value="Main_(cytGST)"/>
    <property type="match status" value="1"/>
</dbReference>
<feature type="domain" description="GST C-terminal" evidence="3">
    <location>
        <begin position="88"/>
        <end position="208"/>
    </location>
</feature>
<dbReference type="Proteomes" id="UP000265703">
    <property type="component" value="Unassembled WGS sequence"/>
</dbReference>